<dbReference type="InterPro" id="IPR023335">
    <property type="entry name" value="ATP12_ortho_dom_sf"/>
</dbReference>
<dbReference type="GO" id="GO:0033615">
    <property type="term" value="P:mitochondrial proton-transporting ATP synthase complex assembly"/>
    <property type="evidence" value="ECO:0007669"/>
    <property type="project" value="TreeGrafter"/>
</dbReference>
<proteinExistence type="inferred from homology"/>
<name>A0A1B9GXU9_9TREE</name>
<dbReference type="PANTHER" id="PTHR21013:SF10">
    <property type="entry name" value="ATP SYNTHASE MITOCHONDRIAL F1 COMPLEX ASSEMBLY FACTOR 2"/>
    <property type="match status" value="1"/>
</dbReference>
<dbReference type="Gene3D" id="3.30.2180.10">
    <property type="entry name" value="ATP12-like"/>
    <property type="match status" value="1"/>
</dbReference>
<evidence type="ECO:0000256" key="3">
    <source>
        <dbReference type="ARBA" id="ARBA00022946"/>
    </source>
</evidence>
<dbReference type="InterPro" id="IPR011419">
    <property type="entry name" value="ATP12_ATP_synth-F1-assembly"/>
</dbReference>
<reference evidence="6 7" key="1">
    <citation type="submission" date="2013-07" db="EMBL/GenBank/DDBJ databases">
        <title>The Genome Sequence of Cryptococcus heveanensis BCC8398.</title>
        <authorList>
            <consortium name="The Broad Institute Genome Sequencing Platform"/>
            <person name="Cuomo C."/>
            <person name="Litvintseva A."/>
            <person name="Chen Y."/>
            <person name="Heitman J."/>
            <person name="Sun S."/>
            <person name="Springer D."/>
            <person name="Dromer F."/>
            <person name="Young S.K."/>
            <person name="Zeng Q."/>
            <person name="Gargeya S."/>
            <person name="Fitzgerald M."/>
            <person name="Abouelleil A."/>
            <person name="Alvarado L."/>
            <person name="Berlin A.M."/>
            <person name="Chapman S.B."/>
            <person name="Dewar J."/>
            <person name="Goldberg J."/>
            <person name="Griggs A."/>
            <person name="Gujja S."/>
            <person name="Hansen M."/>
            <person name="Howarth C."/>
            <person name="Imamovic A."/>
            <person name="Larimer J."/>
            <person name="McCowan C."/>
            <person name="Murphy C."/>
            <person name="Pearson M."/>
            <person name="Priest M."/>
            <person name="Roberts A."/>
            <person name="Saif S."/>
            <person name="Shea T."/>
            <person name="Sykes S."/>
            <person name="Wortman J."/>
            <person name="Nusbaum C."/>
            <person name="Birren B."/>
        </authorList>
    </citation>
    <scope>NUCLEOTIDE SEQUENCE [LARGE SCALE GENOMIC DNA]</scope>
    <source>
        <strain evidence="6 7">BCC8398</strain>
    </source>
</reference>
<organism evidence="6 7">
    <name type="scientific">Kwoniella heveanensis BCC8398</name>
    <dbReference type="NCBI Taxonomy" id="1296120"/>
    <lineage>
        <taxon>Eukaryota</taxon>
        <taxon>Fungi</taxon>
        <taxon>Dikarya</taxon>
        <taxon>Basidiomycota</taxon>
        <taxon>Agaricomycotina</taxon>
        <taxon>Tremellomycetes</taxon>
        <taxon>Tremellales</taxon>
        <taxon>Cryptococcaceae</taxon>
        <taxon>Kwoniella</taxon>
    </lineage>
</organism>
<dbReference type="GO" id="GO:0005739">
    <property type="term" value="C:mitochondrion"/>
    <property type="evidence" value="ECO:0007669"/>
    <property type="project" value="UniProtKB-SubCell"/>
</dbReference>
<keyword evidence="4" id="KW-0496">Mitochondrion</keyword>
<evidence type="ECO:0000313" key="6">
    <source>
        <dbReference type="EMBL" id="OCF35874.1"/>
    </source>
</evidence>
<dbReference type="Pfam" id="PF07542">
    <property type="entry name" value="ATP12"/>
    <property type="match status" value="1"/>
</dbReference>
<dbReference type="AlphaFoldDB" id="A0A1B9GXU9"/>
<keyword evidence="5" id="KW-0143">Chaperone</keyword>
<protein>
    <submittedName>
        <fullName evidence="6">ATP synthase mitochondrial F1 complex assembly factor 2</fullName>
    </submittedName>
</protein>
<reference evidence="7" key="2">
    <citation type="submission" date="2013-12" db="EMBL/GenBank/DDBJ databases">
        <title>Evolution of pathogenesis and genome organization in the Tremellales.</title>
        <authorList>
            <person name="Cuomo C."/>
            <person name="Litvintseva A."/>
            <person name="Heitman J."/>
            <person name="Chen Y."/>
            <person name="Sun S."/>
            <person name="Springer D."/>
            <person name="Dromer F."/>
            <person name="Young S."/>
            <person name="Zeng Q."/>
            <person name="Chapman S."/>
            <person name="Gujja S."/>
            <person name="Saif S."/>
            <person name="Birren B."/>
        </authorList>
    </citation>
    <scope>NUCLEOTIDE SEQUENCE [LARGE SCALE GENOMIC DNA]</scope>
    <source>
        <strain evidence="7">BCC8398</strain>
    </source>
</reference>
<evidence type="ECO:0000256" key="4">
    <source>
        <dbReference type="ARBA" id="ARBA00023128"/>
    </source>
</evidence>
<evidence type="ECO:0000256" key="5">
    <source>
        <dbReference type="ARBA" id="ARBA00023186"/>
    </source>
</evidence>
<comment type="similarity">
    <text evidence="2">Belongs to the ATP12 family.</text>
</comment>
<dbReference type="SUPFAM" id="SSF160909">
    <property type="entry name" value="ATP12-like"/>
    <property type="match status" value="1"/>
</dbReference>
<evidence type="ECO:0000256" key="1">
    <source>
        <dbReference type="ARBA" id="ARBA00004173"/>
    </source>
</evidence>
<dbReference type="Gene3D" id="1.10.3580.10">
    <property type="entry name" value="ATP12 ATPase"/>
    <property type="match status" value="1"/>
</dbReference>
<accession>A0A1B9GXU9</accession>
<dbReference type="EMBL" id="KI669497">
    <property type="protein sequence ID" value="OCF35874.1"/>
    <property type="molecule type" value="Genomic_DNA"/>
</dbReference>
<evidence type="ECO:0000256" key="2">
    <source>
        <dbReference type="ARBA" id="ARBA00008231"/>
    </source>
</evidence>
<keyword evidence="3" id="KW-0809">Transit peptide</keyword>
<dbReference type="OrthoDB" id="5673at2759"/>
<keyword evidence="7" id="KW-1185">Reference proteome</keyword>
<dbReference type="InterPro" id="IPR042272">
    <property type="entry name" value="ATP12_ATP_synth-F1-assembly_N"/>
</dbReference>
<sequence length="316" mass="34792">MASLSRSLRPLGSSSSVLLARPAPLPLSRIGVAAAAAASSLPQWYRTADIGSKRPYISSQVLKATVQDGPALTQTNRAEVTLRRFWKTVHLEEDPSGSFSIKLDHRALKTPGGAKLLIPQERRLLALLIANEWENQDEVLKQHALPVTSLASRAIDGLGEGLIREGVIDQMMKYLDTDTILFPNDAPKPLVRMQKEHWDPLFSWISETYGVTLNLAEGFSPARQTPEAIAKLRSVVEGMDNYELAAFERATYASKSFVIALALCKGRLTAHEAAEASHVEVRSQIELWGEVEDTHDVDYQDIRRSLGSVACLLIKA</sequence>
<dbReference type="STRING" id="1296120.A0A1B9GXU9"/>
<evidence type="ECO:0000313" key="7">
    <source>
        <dbReference type="Proteomes" id="UP000092666"/>
    </source>
</evidence>
<gene>
    <name evidence="6" type="ORF">I316_02367</name>
</gene>
<comment type="subcellular location">
    <subcellularLocation>
        <location evidence="1">Mitochondrion</location>
    </subcellularLocation>
</comment>
<dbReference type="Proteomes" id="UP000092666">
    <property type="component" value="Unassembled WGS sequence"/>
</dbReference>
<dbReference type="PANTHER" id="PTHR21013">
    <property type="entry name" value="ATP SYNTHASE MITOCHONDRIAL F1 COMPLEX ASSEMBLY FACTOR 2/ATP12 PROTEIN, MITOCHONDRIAL PRECURSOR"/>
    <property type="match status" value="1"/>
</dbReference>